<dbReference type="Proteomes" id="UP000467700">
    <property type="component" value="Unassembled WGS sequence"/>
</dbReference>
<feature type="region of interest" description="Disordered" evidence="1">
    <location>
        <begin position="1"/>
        <end position="28"/>
    </location>
</feature>
<gene>
    <name evidence="2" type="ORF">AAE3_LOCUS13332</name>
</gene>
<accession>A0A8S0W5A0</accession>
<dbReference type="EMBL" id="CACVBS010000101">
    <property type="protein sequence ID" value="CAA7271136.1"/>
    <property type="molecule type" value="Genomic_DNA"/>
</dbReference>
<sequence>MATTIEGDTHNNGGPTRRTQEQERPRHTPNLINLKALAQRPCRPNVEVSVLTLPSSATSPELCLDSPDVAAAKALVLKSQLPAARQEKTSVDEPQRTYTFTEEELQSLFMNLLNSQNTSNTAADVDTKETCVPGTLTA</sequence>
<dbReference type="AlphaFoldDB" id="A0A8S0W5A0"/>
<proteinExistence type="predicted"/>
<keyword evidence="3" id="KW-1185">Reference proteome</keyword>
<evidence type="ECO:0000313" key="3">
    <source>
        <dbReference type="Proteomes" id="UP000467700"/>
    </source>
</evidence>
<evidence type="ECO:0000313" key="2">
    <source>
        <dbReference type="EMBL" id="CAA7271136.1"/>
    </source>
</evidence>
<organism evidence="2 3">
    <name type="scientific">Cyclocybe aegerita</name>
    <name type="common">Black poplar mushroom</name>
    <name type="synonym">Agrocybe aegerita</name>
    <dbReference type="NCBI Taxonomy" id="1973307"/>
    <lineage>
        <taxon>Eukaryota</taxon>
        <taxon>Fungi</taxon>
        <taxon>Dikarya</taxon>
        <taxon>Basidiomycota</taxon>
        <taxon>Agaricomycotina</taxon>
        <taxon>Agaricomycetes</taxon>
        <taxon>Agaricomycetidae</taxon>
        <taxon>Agaricales</taxon>
        <taxon>Agaricineae</taxon>
        <taxon>Bolbitiaceae</taxon>
        <taxon>Cyclocybe</taxon>
    </lineage>
</organism>
<protein>
    <submittedName>
        <fullName evidence="2">Uncharacterized protein</fullName>
    </submittedName>
</protein>
<name>A0A8S0W5A0_CYCAE</name>
<comment type="caution">
    <text evidence="2">The sequence shown here is derived from an EMBL/GenBank/DDBJ whole genome shotgun (WGS) entry which is preliminary data.</text>
</comment>
<evidence type="ECO:0000256" key="1">
    <source>
        <dbReference type="SAM" id="MobiDB-lite"/>
    </source>
</evidence>
<reference evidence="2 3" key="1">
    <citation type="submission" date="2020-01" db="EMBL/GenBank/DDBJ databases">
        <authorList>
            <person name="Gupta K D."/>
        </authorList>
    </citation>
    <scope>NUCLEOTIDE SEQUENCE [LARGE SCALE GENOMIC DNA]</scope>
</reference>